<organism evidence="2 3">
    <name type="scientific">Acacia crassicarpa</name>
    <name type="common">northern wattle</name>
    <dbReference type="NCBI Taxonomy" id="499986"/>
    <lineage>
        <taxon>Eukaryota</taxon>
        <taxon>Viridiplantae</taxon>
        <taxon>Streptophyta</taxon>
        <taxon>Embryophyta</taxon>
        <taxon>Tracheophyta</taxon>
        <taxon>Spermatophyta</taxon>
        <taxon>Magnoliopsida</taxon>
        <taxon>eudicotyledons</taxon>
        <taxon>Gunneridae</taxon>
        <taxon>Pentapetalae</taxon>
        <taxon>rosids</taxon>
        <taxon>fabids</taxon>
        <taxon>Fabales</taxon>
        <taxon>Fabaceae</taxon>
        <taxon>Caesalpinioideae</taxon>
        <taxon>mimosoid clade</taxon>
        <taxon>Acacieae</taxon>
        <taxon>Acacia</taxon>
    </lineage>
</organism>
<dbReference type="EMBL" id="JAWXYG010000012">
    <property type="protein sequence ID" value="KAK4256702.1"/>
    <property type="molecule type" value="Genomic_DNA"/>
</dbReference>
<protein>
    <submittedName>
        <fullName evidence="2">Uncharacterized protein</fullName>
    </submittedName>
</protein>
<reference evidence="2" key="1">
    <citation type="submission" date="2023-10" db="EMBL/GenBank/DDBJ databases">
        <title>Chromosome-level genome of the transformable northern wattle, Acacia crassicarpa.</title>
        <authorList>
            <person name="Massaro I."/>
            <person name="Sinha N.R."/>
            <person name="Poethig S."/>
            <person name="Leichty A.R."/>
        </authorList>
    </citation>
    <scope>NUCLEOTIDE SEQUENCE</scope>
    <source>
        <strain evidence="2">Acra3RX</strain>
        <tissue evidence="2">Leaf</tissue>
    </source>
</reference>
<dbReference type="AlphaFoldDB" id="A0AAE1M7S2"/>
<evidence type="ECO:0000256" key="1">
    <source>
        <dbReference type="SAM" id="MobiDB-lite"/>
    </source>
</evidence>
<accession>A0AAE1M7S2</accession>
<sequence length="71" mass="8178">MIRDVPENPRFGNSQSEEKEYFSGGRVESVKAYPLLNKSNSYNEERSDDKVEEEDGDKKKGVKGKCVHRKK</sequence>
<dbReference type="Proteomes" id="UP001293593">
    <property type="component" value="Unassembled WGS sequence"/>
</dbReference>
<keyword evidence="3" id="KW-1185">Reference proteome</keyword>
<gene>
    <name evidence="2" type="ORF">QN277_006392</name>
</gene>
<feature type="region of interest" description="Disordered" evidence="1">
    <location>
        <begin position="1"/>
        <end position="71"/>
    </location>
</feature>
<evidence type="ECO:0000313" key="3">
    <source>
        <dbReference type="Proteomes" id="UP001293593"/>
    </source>
</evidence>
<proteinExistence type="predicted"/>
<name>A0AAE1M7S2_9FABA</name>
<feature type="compositionally biased region" description="Basic residues" evidence="1">
    <location>
        <begin position="60"/>
        <end position="71"/>
    </location>
</feature>
<comment type="caution">
    <text evidence="2">The sequence shown here is derived from an EMBL/GenBank/DDBJ whole genome shotgun (WGS) entry which is preliminary data.</text>
</comment>
<evidence type="ECO:0000313" key="2">
    <source>
        <dbReference type="EMBL" id="KAK4256702.1"/>
    </source>
</evidence>